<dbReference type="PANTHER" id="PTHR43877">
    <property type="entry name" value="AMINOALKYLPHOSPHONATE N-ACETYLTRANSFERASE-RELATED-RELATED"/>
    <property type="match status" value="1"/>
</dbReference>
<comment type="caution">
    <text evidence="4">The sequence shown here is derived from an EMBL/GenBank/DDBJ whole genome shotgun (WGS) entry which is preliminary data.</text>
</comment>
<dbReference type="PANTHER" id="PTHR43877:SF2">
    <property type="entry name" value="AMINOALKYLPHOSPHONATE N-ACETYLTRANSFERASE-RELATED"/>
    <property type="match status" value="1"/>
</dbReference>
<dbReference type="GO" id="GO:0016746">
    <property type="term" value="F:acyltransferase activity"/>
    <property type="evidence" value="ECO:0007669"/>
    <property type="project" value="UniProtKB-KW"/>
</dbReference>
<proteinExistence type="predicted"/>
<organism evidence="4 5">
    <name type="scientific">Dactylosporangium cerinum</name>
    <dbReference type="NCBI Taxonomy" id="1434730"/>
    <lineage>
        <taxon>Bacteria</taxon>
        <taxon>Bacillati</taxon>
        <taxon>Actinomycetota</taxon>
        <taxon>Actinomycetes</taxon>
        <taxon>Micromonosporales</taxon>
        <taxon>Micromonosporaceae</taxon>
        <taxon>Dactylosporangium</taxon>
    </lineage>
</organism>
<evidence type="ECO:0000256" key="2">
    <source>
        <dbReference type="ARBA" id="ARBA00023315"/>
    </source>
</evidence>
<dbReference type="RefSeq" id="WP_380120035.1">
    <property type="nucleotide sequence ID" value="NZ_JBHSIU010000041.1"/>
</dbReference>
<reference evidence="5" key="1">
    <citation type="journal article" date="2019" name="Int. J. Syst. Evol. Microbiol.">
        <title>The Global Catalogue of Microorganisms (GCM) 10K type strain sequencing project: providing services to taxonomists for standard genome sequencing and annotation.</title>
        <authorList>
            <consortium name="The Broad Institute Genomics Platform"/>
            <consortium name="The Broad Institute Genome Sequencing Center for Infectious Disease"/>
            <person name="Wu L."/>
            <person name="Ma J."/>
        </authorList>
    </citation>
    <scope>NUCLEOTIDE SEQUENCE [LARGE SCALE GENOMIC DNA]</scope>
    <source>
        <strain evidence="5">CGMCC 4.7152</strain>
    </source>
</reference>
<dbReference type="InterPro" id="IPR016181">
    <property type="entry name" value="Acyl_CoA_acyltransferase"/>
</dbReference>
<keyword evidence="2 4" id="KW-0012">Acyltransferase</keyword>
<dbReference type="InterPro" id="IPR050832">
    <property type="entry name" value="Bact_Acetyltransf"/>
</dbReference>
<evidence type="ECO:0000259" key="3">
    <source>
        <dbReference type="PROSITE" id="PS51186"/>
    </source>
</evidence>
<gene>
    <name evidence="4" type="ORF">ACFPIJ_30685</name>
</gene>
<feature type="domain" description="N-acetyltransferase" evidence="3">
    <location>
        <begin position="12"/>
        <end position="168"/>
    </location>
</feature>
<sequence length="168" mass="18915">MTAHPGTGLVVAVVKPAEPPARQALRDYYHDIGGRYYDRPMTEAEIDDILTEEPDEDLQPPTGWFWVATSEDRVAGCIGLRYVTEDGVRVGELTRVFVSDTVRRQGLGARLLGVVERQARADGVPSLRLDVRTDLVEARALYARHGFHEVPRFNDSPYAGHWFRKALR</sequence>
<dbReference type="Proteomes" id="UP001595912">
    <property type="component" value="Unassembled WGS sequence"/>
</dbReference>
<evidence type="ECO:0000313" key="4">
    <source>
        <dbReference type="EMBL" id="MFC5002187.1"/>
    </source>
</evidence>
<dbReference type="Pfam" id="PF00583">
    <property type="entry name" value="Acetyltransf_1"/>
    <property type="match status" value="1"/>
</dbReference>
<dbReference type="Gene3D" id="3.40.630.30">
    <property type="match status" value="1"/>
</dbReference>
<dbReference type="SUPFAM" id="SSF55729">
    <property type="entry name" value="Acyl-CoA N-acyltransferases (Nat)"/>
    <property type="match status" value="1"/>
</dbReference>
<name>A0ABV9W0K4_9ACTN</name>
<keyword evidence="1 4" id="KW-0808">Transferase</keyword>
<keyword evidence="5" id="KW-1185">Reference proteome</keyword>
<protein>
    <submittedName>
        <fullName evidence="4">GNAT family N-acetyltransferase</fullName>
        <ecNumber evidence="4">2.3.-.-</ecNumber>
    </submittedName>
</protein>
<dbReference type="CDD" id="cd04301">
    <property type="entry name" value="NAT_SF"/>
    <property type="match status" value="1"/>
</dbReference>
<dbReference type="EC" id="2.3.-.-" evidence="4"/>
<dbReference type="PROSITE" id="PS51186">
    <property type="entry name" value="GNAT"/>
    <property type="match status" value="1"/>
</dbReference>
<evidence type="ECO:0000256" key="1">
    <source>
        <dbReference type="ARBA" id="ARBA00022679"/>
    </source>
</evidence>
<dbReference type="InterPro" id="IPR000182">
    <property type="entry name" value="GNAT_dom"/>
</dbReference>
<dbReference type="EMBL" id="JBHSIU010000041">
    <property type="protein sequence ID" value="MFC5002187.1"/>
    <property type="molecule type" value="Genomic_DNA"/>
</dbReference>
<evidence type="ECO:0000313" key="5">
    <source>
        <dbReference type="Proteomes" id="UP001595912"/>
    </source>
</evidence>
<accession>A0ABV9W0K4</accession>